<evidence type="ECO:0000259" key="6">
    <source>
        <dbReference type="Pfam" id="PF00635"/>
    </source>
</evidence>
<feature type="transmembrane region" description="Helical" evidence="5">
    <location>
        <begin position="151"/>
        <end position="167"/>
    </location>
</feature>
<dbReference type="InterPro" id="IPR000535">
    <property type="entry name" value="MSP_dom"/>
</dbReference>
<dbReference type="AlphaFoldDB" id="A0A7I5EE53"/>
<evidence type="ECO:0000256" key="1">
    <source>
        <dbReference type="ARBA" id="ARBA00004141"/>
    </source>
</evidence>
<evidence type="ECO:0000256" key="2">
    <source>
        <dbReference type="ARBA" id="ARBA00022692"/>
    </source>
</evidence>
<proteinExistence type="predicted"/>
<keyword evidence="3 5" id="KW-1133">Transmembrane helix</keyword>
<comment type="subcellular location">
    <subcellularLocation>
        <location evidence="1">Membrane</location>
        <topology evidence="1">Multi-pass membrane protein</topology>
    </subcellularLocation>
</comment>
<dbReference type="Proteomes" id="UP000025227">
    <property type="component" value="Unplaced"/>
</dbReference>
<feature type="domain" description="MSP" evidence="6">
    <location>
        <begin position="20"/>
        <end position="92"/>
    </location>
</feature>
<dbReference type="OMA" id="TMAIFNP"/>
<keyword evidence="7" id="KW-1185">Reference proteome</keyword>
<feature type="transmembrane region" description="Helical" evidence="5">
    <location>
        <begin position="187"/>
        <end position="205"/>
    </location>
</feature>
<sequence length="209" mass="22668">MDDGDADRLPVFLSVSEIEFPVSELSARRVITIYNPYGHPIQYKVLCNAPVNYAVPNSKGVLMAKSCKDLVVKCTARLTVGTRDRLRIEIMRPGETEILGARDILLRTVSECDAPFIQPTSMNSNIYAGSDRGSSRGSLQIRNENAASSQLVYLSVGVVCAVALMAPTQGDPAAANSLLSHHFHLTVPQKLVAAYILGIVSILLLRPMT</sequence>
<name>A0A7I5EE53_HAECO</name>
<dbReference type="OrthoDB" id="10022288at2759"/>
<evidence type="ECO:0000256" key="4">
    <source>
        <dbReference type="ARBA" id="ARBA00023136"/>
    </source>
</evidence>
<dbReference type="GO" id="GO:0005737">
    <property type="term" value="C:cytoplasm"/>
    <property type="evidence" value="ECO:0007669"/>
    <property type="project" value="TreeGrafter"/>
</dbReference>
<reference evidence="8" key="1">
    <citation type="submission" date="2020-12" db="UniProtKB">
        <authorList>
            <consortium name="WormBaseParasite"/>
        </authorList>
    </citation>
    <scope>IDENTIFICATION</scope>
    <source>
        <strain evidence="8">MHco3</strain>
    </source>
</reference>
<dbReference type="WBParaSite" id="HCON_00170570-00001">
    <property type="protein sequence ID" value="HCON_00170570-00001"/>
    <property type="gene ID" value="HCON_00170570"/>
</dbReference>
<organism evidence="7 8">
    <name type="scientific">Haemonchus contortus</name>
    <name type="common">Barber pole worm</name>
    <dbReference type="NCBI Taxonomy" id="6289"/>
    <lineage>
        <taxon>Eukaryota</taxon>
        <taxon>Metazoa</taxon>
        <taxon>Ecdysozoa</taxon>
        <taxon>Nematoda</taxon>
        <taxon>Chromadorea</taxon>
        <taxon>Rhabditida</taxon>
        <taxon>Rhabditina</taxon>
        <taxon>Rhabditomorpha</taxon>
        <taxon>Strongyloidea</taxon>
        <taxon>Trichostrongylidae</taxon>
        <taxon>Haemonchus</taxon>
    </lineage>
</organism>
<dbReference type="SUPFAM" id="SSF49354">
    <property type="entry name" value="PapD-like"/>
    <property type="match status" value="1"/>
</dbReference>
<dbReference type="InterPro" id="IPR008962">
    <property type="entry name" value="PapD-like_sf"/>
</dbReference>
<evidence type="ECO:0000256" key="3">
    <source>
        <dbReference type="ARBA" id="ARBA00022989"/>
    </source>
</evidence>
<protein>
    <submittedName>
        <fullName evidence="8">Motile sperm domain-containing protein 1</fullName>
    </submittedName>
</protein>
<dbReference type="PANTHER" id="PTHR34441:SF1">
    <property type="entry name" value="MOTILE SPERM DOMAIN-CONTAINING 1"/>
    <property type="match status" value="1"/>
</dbReference>
<dbReference type="GO" id="GO:0016020">
    <property type="term" value="C:membrane"/>
    <property type="evidence" value="ECO:0007669"/>
    <property type="project" value="UniProtKB-SubCell"/>
</dbReference>
<dbReference type="InterPro" id="IPR039283">
    <property type="entry name" value="MOSPD1/3"/>
</dbReference>
<keyword evidence="2 5" id="KW-0812">Transmembrane</keyword>
<keyword evidence="4 5" id="KW-0472">Membrane</keyword>
<dbReference type="InterPro" id="IPR013783">
    <property type="entry name" value="Ig-like_fold"/>
</dbReference>
<evidence type="ECO:0000256" key="5">
    <source>
        <dbReference type="SAM" id="Phobius"/>
    </source>
</evidence>
<evidence type="ECO:0000313" key="7">
    <source>
        <dbReference type="Proteomes" id="UP000025227"/>
    </source>
</evidence>
<accession>A0A7I5EE53</accession>
<dbReference type="Pfam" id="PF00635">
    <property type="entry name" value="Motile_Sperm"/>
    <property type="match status" value="1"/>
</dbReference>
<evidence type="ECO:0000313" key="8">
    <source>
        <dbReference type="WBParaSite" id="HCON_00170570-00001"/>
    </source>
</evidence>
<dbReference type="Gene3D" id="2.60.40.10">
    <property type="entry name" value="Immunoglobulins"/>
    <property type="match status" value="1"/>
</dbReference>
<dbReference type="PANTHER" id="PTHR34441">
    <property type="entry name" value="MOTILE SPERM DOMAIN-CONTAINING PROTEIN 1"/>
    <property type="match status" value="1"/>
</dbReference>